<dbReference type="Pfam" id="PF17963">
    <property type="entry name" value="Big_9"/>
    <property type="match status" value="1"/>
</dbReference>
<evidence type="ECO:0000313" key="2">
    <source>
        <dbReference type="EMBL" id="ETR65434.1"/>
    </source>
</evidence>
<feature type="domain" description="Cadherin" evidence="1">
    <location>
        <begin position="26"/>
        <end position="112"/>
    </location>
</feature>
<dbReference type="Gene3D" id="2.60.40.2810">
    <property type="match status" value="1"/>
</dbReference>
<feature type="non-terminal residue" evidence="2">
    <location>
        <position position="1"/>
    </location>
</feature>
<dbReference type="InterPro" id="IPR002126">
    <property type="entry name" value="Cadherin-like_dom"/>
</dbReference>
<reference evidence="3" key="1">
    <citation type="submission" date="2012-11" db="EMBL/GenBank/DDBJ databases">
        <authorList>
            <person name="Lucero-Rivera Y.E."/>
            <person name="Tovar-Ramirez D."/>
        </authorList>
    </citation>
    <scope>NUCLEOTIDE SEQUENCE [LARGE SCALE GENOMIC DNA]</scope>
    <source>
        <strain evidence="3">Araruama</strain>
    </source>
</reference>
<proteinExistence type="predicted"/>
<dbReference type="Proteomes" id="UP000189670">
    <property type="component" value="Unassembled WGS sequence"/>
</dbReference>
<evidence type="ECO:0000313" key="3">
    <source>
        <dbReference type="Proteomes" id="UP000189670"/>
    </source>
</evidence>
<dbReference type="AlphaFoldDB" id="A0A1V1NS93"/>
<name>A0A1V1NS93_9BACT</name>
<sequence>HLSVVPIKLFLEDSSTQIMTGWANHIIAGPENEYTQTMTFIVDTDQLSLFKKAPEISPDGTLRYEPQENEFGIARLDITLIDNGGTEYGGNNKSDTQTAIIEILQVNDQPAFSMGMDITVTEDCAYQSIENWASHISSGPENESYQALGFHLTSTVIQVNTHRLFEQEPVISNTGTLSFKPAKDAFGTASIAVSLQDDGGTENNGSDQTSTQVFHISITPVPDSPIATDKTVTAYENKALTITLDAFDPDDDTLGYTIDQRPNHGTLTGRGPVRIYQPSSDFYGTDSFTFQVYDQKFISNTATVTIHVEAGVNPRIDPVPPQITNEDEP</sequence>
<accession>A0A1V1NS93</accession>
<dbReference type="GO" id="GO:0007156">
    <property type="term" value="P:homophilic cell adhesion via plasma membrane adhesion molecules"/>
    <property type="evidence" value="ECO:0007669"/>
    <property type="project" value="InterPro"/>
</dbReference>
<gene>
    <name evidence="2" type="ORF">OMM_14257</name>
</gene>
<comment type="caution">
    <text evidence="2">The sequence shown here is derived from an EMBL/GenBank/DDBJ whole genome shotgun (WGS) entry which is preliminary data.</text>
</comment>
<protein>
    <recommendedName>
        <fullName evidence="1">Cadherin domain-containing protein</fullName>
    </recommendedName>
</protein>
<dbReference type="PROSITE" id="PS50268">
    <property type="entry name" value="CADHERIN_2"/>
    <property type="match status" value="1"/>
</dbReference>
<dbReference type="GO" id="GO:0016020">
    <property type="term" value="C:membrane"/>
    <property type="evidence" value="ECO:0007669"/>
    <property type="project" value="InterPro"/>
</dbReference>
<feature type="non-terminal residue" evidence="2">
    <location>
        <position position="329"/>
    </location>
</feature>
<dbReference type="GO" id="GO:0005509">
    <property type="term" value="F:calcium ion binding"/>
    <property type="evidence" value="ECO:0007669"/>
    <property type="project" value="InterPro"/>
</dbReference>
<evidence type="ECO:0000259" key="1">
    <source>
        <dbReference type="PROSITE" id="PS50268"/>
    </source>
</evidence>
<organism evidence="2 3">
    <name type="scientific">Candidatus Magnetoglobus multicellularis str. Araruama</name>
    <dbReference type="NCBI Taxonomy" id="890399"/>
    <lineage>
        <taxon>Bacteria</taxon>
        <taxon>Pseudomonadati</taxon>
        <taxon>Thermodesulfobacteriota</taxon>
        <taxon>Desulfobacteria</taxon>
        <taxon>Desulfobacterales</taxon>
        <taxon>Desulfobacteraceae</taxon>
        <taxon>Candidatus Magnetoglobus</taxon>
    </lineage>
</organism>
<dbReference type="EMBL" id="ATBP01002823">
    <property type="protein sequence ID" value="ETR65434.1"/>
    <property type="molecule type" value="Genomic_DNA"/>
</dbReference>